<proteinExistence type="predicted"/>
<dbReference type="STRING" id="61595.SAMN05421644_1358"/>
<comment type="cofactor">
    <cofactor evidence="1">
        <name>pyridoxal 5'-phosphate</name>
        <dbReference type="ChEBI" id="CHEBI:597326"/>
    </cofactor>
</comment>
<evidence type="ECO:0000256" key="5">
    <source>
        <dbReference type="ARBA" id="ARBA00022573"/>
    </source>
</evidence>
<dbReference type="InterPro" id="IPR004839">
    <property type="entry name" value="Aminotransferase_I/II_large"/>
</dbReference>
<name>A0A1H3HNG5_ALLWA</name>
<organism evidence="11 12">
    <name type="scientific">Allochromatium warmingii</name>
    <name type="common">Chromatium warmingii</name>
    <dbReference type="NCBI Taxonomy" id="61595"/>
    <lineage>
        <taxon>Bacteria</taxon>
        <taxon>Pseudomonadati</taxon>
        <taxon>Pseudomonadota</taxon>
        <taxon>Gammaproteobacteria</taxon>
        <taxon>Chromatiales</taxon>
        <taxon>Chromatiaceae</taxon>
        <taxon>Allochromatium</taxon>
    </lineage>
</organism>
<evidence type="ECO:0000256" key="6">
    <source>
        <dbReference type="ARBA" id="ARBA00022898"/>
    </source>
</evidence>
<reference evidence="12" key="1">
    <citation type="submission" date="2016-10" db="EMBL/GenBank/DDBJ databases">
        <authorList>
            <person name="Varghese N."/>
            <person name="Submissions S."/>
        </authorList>
    </citation>
    <scope>NUCLEOTIDE SEQUENCE [LARGE SCALE GENOMIC DNA]</scope>
    <source>
        <strain evidence="12">DSM 173</strain>
    </source>
</reference>
<dbReference type="UniPathway" id="UPA00148"/>
<comment type="catalytic activity">
    <reaction evidence="9">
        <text>O-phospho-L-threonine + H(+) = (R)-1-aminopropan-2-yl phosphate + CO2</text>
        <dbReference type="Rhea" id="RHEA:11492"/>
        <dbReference type="ChEBI" id="CHEBI:15378"/>
        <dbReference type="ChEBI" id="CHEBI:16526"/>
        <dbReference type="ChEBI" id="CHEBI:58563"/>
        <dbReference type="ChEBI" id="CHEBI:58675"/>
        <dbReference type="EC" id="4.1.1.81"/>
    </reaction>
</comment>
<dbReference type="InterPro" id="IPR015422">
    <property type="entry name" value="PyrdxlP-dep_Trfase_small"/>
</dbReference>
<dbReference type="PROSITE" id="PS00105">
    <property type="entry name" value="AA_TRANSFER_CLASS_1"/>
    <property type="match status" value="1"/>
</dbReference>
<dbReference type="InterPro" id="IPR005860">
    <property type="entry name" value="CobD"/>
</dbReference>
<evidence type="ECO:0000256" key="2">
    <source>
        <dbReference type="ARBA" id="ARBA00003444"/>
    </source>
</evidence>
<dbReference type="GO" id="GO:0048472">
    <property type="term" value="F:threonine-phosphate decarboxylase activity"/>
    <property type="evidence" value="ECO:0007669"/>
    <property type="project" value="UniProtKB-EC"/>
</dbReference>
<evidence type="ECO:0000256" key="9">
    <source>
        <dbReference type="ARBA" id="ARBA00048531"/>
    </source>
</evidence>
<dbReference type="GO" id="GO:0030170">
    <property type="term" value="F:pyridoxal phosphate binding"/>
    <property type="evidence" value="ECO:0007669"/>
    <property type="project" value="InterPro"/>
</dbReference>
<evidence type="ECO:0000256" key="4">
    <source>
        <dbReference type="ARBA" id="ARBA00012285"/>
    </source>
</evidence>
<dbReference type="Pfam" id="PF00155">
    <property type="entry name" value="Aminotran_1_2"/>
    <property type="match status" value="1"/>
</dbReference>
<accession>A0A1H3HNG5</accession>
<keyword evidence="12" id="KW-1185">Reference proteome</keyword>
<dbReference type="Proteomes" id="UP000198672">
    <property type="component" value="Unassembled WGS sequence"/>
</dbReference>
<sequence length="368" mass="39790">MPEVYDERFEDSQIQRRWFPMYRPSCLPAPAADLTTPPLHGGRLRTAAAQFGRPLADWLDLSTGINPHGWPVPPLPPEVWARLPEADDGLEAAAAAYYAAGGALPLAGSQAGIQLLPTLRPPGLVGIPEVGYREHAYAWHRAGHRVISLPDGDPGAWLDTQSAADRLAALIVINPNNPTGRCWPLATLLDWHARLAAHGGWLIVDEAFMDVTPEASLLPYLDRPGLVILRSLGKFFGLAGARVGFLYAEAALRESAAHALGPWSVSGPARWVARLALADRAWQRAQRHALPLASARLAALLKQAGLTPTGGTALFQWVQTADAERLHRQLCTHGILTRLFTQPSSLRFGLPGAAATWTRLEQALATLV</sequence>
<dbReference type="Gene3D" id="3.40.640.10">
    <property type="entry name" value="Type I PLP-dependent aspartate aminotransferase-like (Major domain)"/>
    <property type="match status" value="1"/>
</dbReference>
<dbReference type="PANTHER" id="PTHR42885:SF1">
    <property type="entry name" value="THREONINE-PHOSPHATE DECARBOXYLASE"/>
    <property type="match status" value="1"/>
</dbReference>
<comment type="pathway">
    <text evidence="3">Cofactor biosynthesis; adenosylcobalamin biosynthesis.</text>
</comment>
<keyword evidence="7" id="KW-0456">Lyase</keyword>
<dbReference type="AlphaFoldDB" id="A0A1H3HNG5"/>
<evidence type="ECO:0000313" key="12">
    <source>
        <dbReference type="Proteomes" id="UP000198672"/>
    </source>
</evidence>
<dbReference type="SUPFAM" id="SSF53383">
    <property type="entry name" value="PLP-dependent transferases"/>
    <property type="match status" value="1"/>
</dbReference>
<evidence type="ECO:0000313" key="11">
    <source>
        <dbReference type="EMBL" id="SDY17066.1"/>
    </source>
</evidence>
<evidence type="ECO:0000256" key="3">
    <source>
        <dbReference type="ARBA" id="ARBA00004953"/>
    </source>
</evidence>
<evidence type="ECO:0000259" key="10">
    <source>
        <dbReference type="Pfam" id="PF00155"/>
    </source>
</evidence>
<dbReference type="InterPro" id="IPR015424">
    <property type="entry name" value="PyrdxlP-dep_Trfase"/>
</dbReference>
<keyword evidence="6" id="KW-0663">Pyridoxal phosphate</keyword>
<dbReference type="InterPro" id="IPR015421">
    <property type="entry name" value="PyrdxlP-dep_Trfase_major"/>
</dbReference>
<dbReference type="CDD" id="cd00609">
    <property type="entry name" value="AAT_like"/>
    <property type="match status" value="1"/>
</dbReference>
<evidence type="ECO:0000256" key="8">
    <source>
        <dbReference type="ARBA" id="ARBA00029996"/>
    </source>
</evidence>
<dbReference type="EMBL" id="FNOW01000035">
    <property type="protein sequence ID" value="SDY17066.1"/>
    <property type="molecule type" value="Genomic_DNA"/>
</dbReference>
<evidence type="ECO:0000256" key="1">
    <source>
        <dbReference type="ARBA" id="ARBA00001933"/>
    </source>
</evidence>
<keyword evidence="5" id="KW-0169">Cobalamin biosynthesis</keyword>
<gene>
    <name evidence="11" type="ORF">SAMN05421644_1358</name>
</gene>
<dbReference type="Gene3D" id="3.90.1150.10">
    <property type="entry name" value="Aspartate Aminotransferase, domain 1"/>
    <property type="match status" value="1"/>
</dbReference>
<protein>
    <recommendedName>
        <fullName evidence="4">threonine-phosphate decarboxylase</fullName>
        <ecNumber evidence="4">4.1.1.81</ecNumber>
    </recommendedName>
    <alternativeName>
        <fullName evidence="8">L-threonine-O-3-phosphate decarboxylase</fullName>
    </alternativeName>
</protein>
<feature type="domain" description="Aminotransferase class I/classII large" evidence="10">
    <location>
        <begin position="90"/>
        <end position="364"/>
    </location>
</feature>
<dbReference type="EC" id="4.1.1.81" evidence="4"/>
<dbReference type="PANTHER" id="PTHR42885">
    <property type="entry name" value="HISTIDINOL-PHOSPHATE AMINOTRANSFERASE-RELATED"/>
    <property type="match status" value="1"/>
</dbReference>
<dbReference type="NCBIfam" id="TIGR01140">
    <property type="entry name" value="L_thr_O3P_dcar"/>
    <property type="match status" value="1"/>
</dbReference>
<evidence type="ECO:0000256" key="7">
    <source>
        <dbReference type="ARBA" id="ARBA00023239"/>
    </source>
</evidence>
<dbReference type="InterPro" id="IPR004838">
    <property type="entry name" value="NHTrfase_class1_PyrdxlP-BS"/>
</dbReference>
<dbReference type="GO" id="GO:0009236">
    <property type="term" value="P:cobalamin biosynthetic process"/>
    <property type="evidence" value="ECO:0007669"/>
    <property type="project" value="UniProtKB-UniPathway"/>
</dbReference>
<comment type="function">
    <text evidence="2">Decarboxylates L-threonine-O-3-phosphate to yield (R)-1-amino-2-propanol O-2-phosphate, the precursor for the linkage between the nucleotide loop and the corrin ring in cobalamin.</text>
</comment>